<protein>
    <submittedName>
        <fullName evidence="1">Uncharacterized protein</fullName>
    </submittedName>
</protein>
<dbReference type="AlphaFoldDB" id="A0A6V7QID1"/>
<evidence type="ECO:0000313" key="1">
    <source>
        <dbReference type="EMBL" id="CAD1842595.1"/>
    </source>
</evidence>
<sequence length="109" mass="11883">MSLTSPGFSILPRSLNLAHNGLVEVISLDVAPPRHLHPPLPLPCYVHFSGIQAIPEKTIVYYEKAIKGELSYGSISDLSGIQAKKLFVWLPSPGSSRTPSLIEFQVGFL</sequence>
<dbReference type="Pfam" id="PF04398">
    <property type="entry name" value="DUF538"/>
    <property type="match status" value="1"/>
</dbReference>
<dbReference type="InterPro" id="IPR007493">
    <property type="entry name" value="DUF538"/>
</dbReference>
<dbReference type="Gene3D" id="2.30.240.10">
    <property type="entry name" value="At5g01610-like"/>
    <property type="match status" value="1"/>
</dbReference>
<accession>A0A6V7QID1</accession>
<name>A0A6V7QID1_ANACO</name>
<organism evidence="1">
    <name type="scientific">Ananas comosus var. bracteatus</name>
    <name type="common">red pineapple</name>
    <dbReference type="NCBI Taxonomy" id="296719"/>
    <lineage>
        <taxon>Eukaryota</taxon>
        <taxon>Viridiplantae</taxon>
        <taxon>Streptophyta</taxon>
        <taxon>Embryophyta</taxon>
        <taxon>Tracheophyta</taxon>
        <taxon>Spermatophyta</taxon>
        <taxon>Magnoliopsida</taxon>
        <taxon>Liliopsida</taxon>
        <taxon>Poales</taxon>
        <taxon>Bromeliaceae</taxon>
        <taxon>Bromelioideae</taxon>
        <taxon>Ananas</taxon>
    </lineage>
</organism>
<dbReference type="SUPFAM" id="SSF141562">
    <property type="entry name" value="At5g01610-like"/>
    <property type="match status" value="1"/>
</dbReference>
<gene>
    <name evidence="1" type="ORF">CB5_LOCUS25806</name>
</gene>
<dbReference type="EMBL" id="LR862136">
    <property type="protein sequence ID" value="CAD1842595.1"/>
    <property type="molecule type" value="Genomic_DNA"/>
</dbReference>
<reference evidence="1" key="1">
    <citation type="submission" date="2020-07" db="EMBL/GenBank/DDBJ databases">
        <authorList>
            <person name="Lin J."/>
        </authorList>
    </citation>
    <scope>NUCLEOTIDE SEQUENCE</scope>
</reference>
<dbReference type="InterPro" id="IPR036758">
    <property type="entry name" value="At5g01610-like"/>
</dbReference>
<proteinExistence type="predicted"/>